<dbReference type="EMBL" id="CAJJDO010000123">
    <property type="protein sequence ID" value="CAD8199900.1"/>
    <property type="molecule type" value="Genomic_DNA"/>
</dbReference>
<dbReference type="OrthoDB" id="10620911at2759"/>
<organism evidence="1 2">
    <name type="scientific">Paramecium pentaurelia</name>
    <dbReference type="NCBI Taxonomy" id="43138"/>
    <lineage>
        <taxon>Eukaryota</taxon>
        <taxon>Sar</taxon>
        <taxon>Alveolata</taxon>
        <taxon>Ciliophora</taxon>
        <taxon>Intramacronucleata</taxon>
        <taxon>Oligohymenophorea</taxon>
        <taxon>Peniculida</taxon>
        <taxon>Parameciidae</taxon>
        <taxon>Paramecium</taxon>
    </lineage>
</organism>
<protein>
    <submittedName>
        <fullName evidence="1">Uncharacterized protein</fullName>
    </submittedName>
</protein>
<keyword evidence="2" id="KW-1185">Reference proteome</keyword>
<dbReference type="Proteomes" id="UP000689195">
    <property type="component" value="Unassembled WGS sequence"/>
</dbReference>
<evidence type="ECO:0000313" key="1">
    <source>
        <dbReference type="EMBL" id="CAD8199900.1"/>
    </source>
</evidence>
<comment type="caution">
    <text evidence="1">The sequence shown here is derived from an EMBL/GenBank/DDBJ whole genome shotgun (WGS) entry which is preliminary data.</text>
</comment>
<proteinExistence type="predicted"/>
<reference evidence="1" key="1">
    <citation type="submission" date="2021-01" db="EMBL/GenBank/DDBJ databases">
        <authorList>
            <consortium name="Genoscope - CEA"/>
            <person name="William W."/>
        </authorList>
    </citation>
    <scope>NUCLEOTIDE SEQUENCE</scope>
</reference>
<sequence>MLIGIMKYLQVFKFLSEEQITGLRKNLLSLWSFNKFKNAIRIVNIQHLLTTPFMLEIVVQVLPTMTKKYRGSMKIKDIVRTNYQYLKKRAKIQKLNQINLVKQINQTKLNII</sequence>
<dbReference type="AlphaFoldDB" id="A0A8S1XFC7"/>
<evidence type="ECO:0000313" key="2">
    <source>
        <dbReference type="Proteomes" id="UP000689195"/>
    </source>
</evidence>
<gene>
    <name evidence="1" type="ORF">PPENT_87.1.T1230004</name>
</gene>
<name>A0A8S1XFC7_9CILI</name>
<accession>A0A8S1XFC7</accession>